<dbReference type="InterPro" id="IPR000719">
    <property type="entry name" value="Prot_kinase_dom"/>
</dbReference>
<evidence type="ECO:0000313" key="2">
    <source>
        <dbReference type="EMBL" id="OVF09991.1"/>
    </source>
</evidence>
<dbReference type="GO" id="GO:0004674">
    <property type="term" value="F:protein serine/threonine kinase activity"/>
    <property type="evidence" value="ECO:0007669"/>
    <property type="project" value="TreeGrafter"/>
</dbReference>
<dbReference type="GO" id="GO:0005634">
    <property type="term" value="C:nucleus"/>
    <property type="evidence" value="ECO:0007669"/>
    <property type="project" value="TreeGrafter"/>
</dbReference>
<evidence type="ECO:0000259" key="1">
    <source>
        <dbReference type="PROSITE" id="PS50011"/>
    </source>
</evidence>
<comment type="caution">
    <text evidence="2">The sequence shown here is derived from an EMBL/GenBank/DDBJ whole genome shotgun (WGS) entry which is preliminary data.</text>
</comment>
<evidence type="ECO:0000313" key="3">
    <source>
        <dbReference type="Proteomes" id="UP000195602"/>
    </source>
</evidence>
<dbReference type="EMBL" id="LYUB02000003">
    <property type="protein sequence ID" value="OVF09991.1"/>
    <property type="molecule type" value="Genomic_DNA"/>
</dbReference>
<dbReference type="Proteomes" id="UP000195602">
    <property type="component" value="Unassembled WGS sequence"/>
</dbReference>
<dbReference type="Gene3D" id="1.10.510.10">
    <property type="entry name" value="Transferase(Phosphotransferase) domain 1"/>
    <property type="match status" value="1"/>
</dbReference>
<dbReference type="Pfam" id="PF00069">
    <property type="entry name" value="Pkinase"/>
    <property type="match status" value="1"/>
</dbReference>
<dbReference type="KEGG" id="clus:A9F13_03g01210"/>
<dbReference type="Gene3D" id="3.30.200.20">
    <property type="entry name" value="Phosphorylase Kinase, domain 1"/>
    <property type="match status" value="1"/>
</dbReference>
<dbReference type="GO" id="GO:0005524">
    <property type="term" value="F:ATP binding"/>
    <property type="evidence" value="ECO:0007669"/>
    <property type="project" value="InterPro"/>
</dbReference>
<protein>
    <submittedName>
        <fullName evidence="2">Cyclin-dependent protein kinase-activating kinase</fullName>
    </submittedName>
</protein>
<gene>
    <name evidence="2" type="ORF">A9F13_03g01210</name>
</gene>
<dbReference type="PANTHER" id="PTHR44167:SF30">
    <property type="entry name" value="PHOSPHORYLASE KINASE"/>
    <property type="match status" value="1"/>
</dbReference>
<dbReference type="PANTHER" id="PTHR44167">
    <property type="entry name" value="OVARIAN-SPECIFIC SERINE/THREONINE-PROTEIN KINASE LOK-RELATED"/>
    <property type="match status" value="1"/>
</dbReference>
<dbReference type="InterPro" id="IPR008271">
    <property type="entry name" value="Ser/Thr_kinase_AS"/>
</dbReference>
<dbReference type="SUPFAM" id="SSF56112">
    <property type="entry name" value="Protein kinase-like (PK-like)"/>
    <property type="match status" value="1"/>
</dbReference>
<dbReference type="PROSITE" id="PS50011">
    <property type="entry name" value="PROTEIN_KINASE_DOM"/>
    <property type="match status" value="1"/>
</dbReference>
<organism evidence="2 3">
    <name type="scientific">Clavispora lusitaniae</name>
    <name type="common">Candida lusitaniae</name>
    <dbReference type="NCBI Taxonomy" id="36911"/>
    <lineage>
        <taxon>Eukaryota</taxon>
        <taxon>Fungi</taxon>
        <taxon>Dikarya</taxon>
        <taxon>Ascomycota</taxon>
        <taxon>Saccharomycotina</taxon>
        <taxon>Pichiomycetes</taxon>
        <taxon>Metschnikowiaceae</taxon>
        <taxon>Clavispora</taxon>
    </lineage>
</organism>
<sequence>MATTVYEKKKCLYSGPFCDIYSATDGNNKPVALKVVDVDFLKKPHNFRQEIRLLRRLKHPGVVEFLDEYKSGEDFVLVMPLYAGDLVSVMESHKRKRVRFNLADPTANTITEKNELPLGDCRKIVASLLESIKYVHSQGIIHRDIKPANIMFSSLEDLSAPVLGDFGIAYDTTTVSVSEPSHEKISDIGSGYYRAPELCFGVSDYGYEVDLWAMGIVISYLYSSDGKPANYYKEPGMGNGAELNDLALIQGTFNAFGTPDAFNSESPYFWPRLADPDCHFTAFNYAQQERKPIDKLLPRCDDVEVARVFEWLTKYHGRELHLLSKK</sequence>
<name>A0AA91T3A1_CLALS</name>
<keyword evidence="2" id="KW-0808">Transferase</keyword>
<dbReference type="InterPro" id="IPR011009">
    <property type="entry name" value="Kinase-like_dom_sf"/>
</dbReference>
<dbReference type="AlphaFoldDB" id="A0AA91T3A1"/>
<keyword evidence="2" id="KW-0418">Kinase</keyword>
<dbReference type="CDD" id="cd00180">
    <property type="entry name" value="PKc"/>
    <property type="match status" value="1"/>
</dbReference>
<reference evidence="2 3" key="1">
    <citation type="submission" date="2017-04" db="EMBL/GenBank/DDBJ databases">
        <title>Draft genome of the yeast Clavispora lusitaniae type strain CBS 6936.</title>
        <authorList>
            <person name="Durrens P."/>
            <person name="Klopp C."/>
            <person name="Biteau N."/>
            <person name="Fitton-Ouhabi V."/>
            <person name="Dementhon K."/>
            <person name="Accoceberry I."/>
            <person name="Sherman D.J."/>
            <person name="Noel T."/>
        </authorList>
    </citation>
    <scope>NUCLEOTIDE SEQUENCE [LARGE SCALE GENOMIC DNA]</scope>
    <source>
        <strain evidence="2 3">CBS 6936</strain>
    </source>
</reference>
<feature type="domain" description="Protein kinase" evidence="1">
    <location>
        <begin position="6"/>
        <end position="326"/>
    </location>
</feature>
<proteinExistence type="predicted"/>
<dbReference type="SMART" id="SM00220">
    <property type="entry name" value="S_TKc"/>
    <property type="match status" value="1"/>
</dbReference>
<dbReference type="GO" id="GO:0044773">
    <property type="term" value="P:mitotic DNA damage checkpoint signaling"/>
    <property type="evidence" value="ECO:0007669"/>
    <property type="project" value="TreeGrafter"/>
</dbReference>
<dbReference type="PROSITE" id="PS00108">
    <property type="entry name" value="PROTEIN_KINASE_ST"/>
    <property type="match status" value="1"/>
</dbReference>
<accession>A0AA91T3A1</accession>